<dbReference type="GO" id="GO:0008270">
    <property type="term" value="F:zinc ion binding"/>
    <property type="evidence" value="ECO:0007669"/>
    <property type="project" value="UniProtKB-KW"/>
</dbReference>
<dbReference type="PANTHER" id="PTHR33936">
    <property type="entry name" value="PROTEIN CBG17840"/>
    <property type="match status" value="1"/>
</dbReference>
<protein>
    <submittedName>
        <fullName evidence="4">Uncharacterized protein LOC113466528</fullName>
    </submittedName>
</protein>
<organism evidence="3 4">
    <name type="scientific">Diaphorina citri</name>
    <name type="common">Asian citrus psyllid</name>
    <dbReference type="NCBI Taxonomy" id="121845"/>
    <lineage>
        <taxon>Eukaryota</taxon>
        <taxon>Metazoa</taxon>
        <taxon>Ecdysozoa</taxon>
        <taxon>Arthropoda</taxon>
        <taxon>Hexapoda</taxon>
        <taxon>Insecta</taxon>
        <taxon>Pterygota</taxon>
        <taxon>Neoptera</taxon>
        <taxon>Paraneoptera</taxon>
        <taxon>Hemiptera</taxon>
        <taxon>Sternorrhyncha</taxon>
        <taxon>Psylloidea</taxon>
        <taxon>Psyllidae</taxon>
        <taxon>Diaphorininae</taxon>
        <taxon>Diaphorina</taxon>
    </lineage>
</organism>
<evidence type="ECO:0000256" key="1">
    <source>
        <dbReference type="PROSITE-ProRule" id="PRU00042"/>
    </source>
</evidence>
<keyword evidence="3" id="KW-1185">Reference proteome</keyword>
<dbReference type="InterPro" id="IPR013087">
    <property type="entry name" value="Znf_C2H2_type"/>
</dbReference>
<accession>A0A3Q0IU01</accession>
<feature type="domain" description="C2H2-type" evidence="2">
    <location>
        <begin position="5"/>
        <end position="28"/>
    </location>
</feature>
<keyword evidence="1" id="KW-0863">Zinc-finger</keyword>
<name>A0A3Q0IU01_DIACI</name>
<evidence type="ECO:0000313" key="4">
    <source>
        <dbReference type="RefSeq" id="XP_026677840.1"/>
    </source>
</evidence>
<dbReference type="PaxDb" id="121845-A0A3Q0IU01"/>
<proteinExistence type="predicted"/>
<dbReference type="PROSITE" id="PS00028">
    <property type="entry name" value="ZINC_FINGER_C2H2_1"/>
    <property type="match status" value="1"/>
</dbReference>
<dbReference type="GeneID" id="113466528"/>
<dbReference type="AlphaFoldDB" id="A0A3Q0IU01"/>
<gene>
    <name evidence="4" type="primary">LOC113466528</name>
</gene>
<dbReference type="RefSeq" id="XP_026677840.1">
    <property type="nucleotide sequence ID" value="XM_026822039.1"/>
</dbReference>
<dbReference type="Proteomes" id="UP000079169">
    <property type="component" value="Unplaced"/>
</dbReference>
<dbReference type="PROSITE" id="PS50157">
    <property type="entry name" value="ZINC_FINGER_C2H2_2"/>
    <property type="match status" value="1"/>
</dbReference>
<keyword evidence="1" id="KW-0479">Metal-binding</keyword>
<sequence length="197" mass="22835">MEGKFSCPGCGEKFISTQRVERHLQVKHGIKVESEQLTFKDMKSFRQWKSEYEKENKLYYSFGNVRRPKRGSVPDPSTPKATFNIQCRVCGPWCPSRMVAKEYETLVELSFWKTHTGQLYRERKQREETENKFSDSDSDTPLLDEPPKIVRLIGYVENILYILKTSNYTDSQCLAMALSANKLGELALQGEYKDLSP</sequence>
<dbReference type="PANTHER" id="PTHR33936:SF24">
    <property type="entry name" value="C2H2-TYPE DOMAIN-CONTAINING PROTEIN"/>
    <property type="match status" value="1"/>
</dbReference>
<evidence type="ECO:0000313" key="3">
    <source>
        <dbReference type="Proteomes" id="UP000079169"/>
    </source>
</evidence>
<reference evidence="4" key="1">
    <citation type="submission" date="2025-08" db="UniProtKB">
        <authorList>
            <consortium name="RefSeq"/>
        </authorList>
    </citation>
    <scope>IDENTIFICATION</scope>
</reference>
<dbReference type="KEGG" id="dci:113466528"/>
<evidence type="ECO:0000259" key="2">
    <source>
        <dbReference type="PROSITE" id="PS50157"/>
    </source>
</evidence>
<keyword evidence="1" id="KW-0862">Zinc</keyword>
<dbReference type="InterPro" id="IPR052797">
    <property type="entry name" value="RegFact_GeneExpr_CellDeath"/>
</dbReference>